<accession>A0A8T2KKP8</accession>
<dbReference type="InterPro" id="IPR026307">
    <property type="entry name" value="TMEM132"/>
</dbReference>
<evidence type="ECO:0000256" key="6">
    <source>
        <dbReference type="SAM" id="MobiDB-lite"/>
    </source>
</evidence>
<feature type="domain" description="Transmembrane protein TMEM132 sixth" evidence="12">
    <location>
        <begin position="283"/>
        <end position="397"/>
    </location>
</feature>
<evidence type="ECO:0000259" key="12">
    <source>
        <dbReference type="Pfam" id="PF23487"/>
    </source>
</evidence>
<evidence type="ECO:0000256" key="1">
    <source>
        <dbReference type="ARBA" id="ARBA00004479"/>
    </source>
</evidence>
<dbReference type="OrthoDB" id="10026202at2759"/>
<feature type="domain" description="Transmembrane protein TMEM132 fifth" evidence="11">
    <location>
        <begin position="146"/>
        <end position="281"/>
    </location>
</feature>
<keyword evidence="14" id="KW-1185">Reference proteome</keyword>
<feature type="domain" description="Transmembrane protein TMEM132 C-terminal" evidence="8">
    <location>
        <begin position="511"/>
        <end position="582"/>
    </location>
</feature>
<name>A0A8T2KKP8_9PIPI</name>
<evidence type="ECO:0000313" key="13">
    <source>
        <dbReference type="EMBL" id="KAG8456010.1"/>
    </source>
</evidence>
<dbReference type="Pfam" id="PF23487">
    <property type="entry name" value="Ig_TMEM132_6th"/>
    <property type="match status" value="1"/>
</dbReference>
<feature type="domain" description="Transmembrane protein TMEM132 cohesin-like" evidence="10">
    <location>
        <begin position="1"/>
        <end position="43"/>
    </location>
</feature>
<dbReference type="InterPro" id="IPR031437">
    <property type="entry name" value="Ig_TMEM132_4th"/>
</dbReference>
<feature type="region of interest" description="Disordered" evidence="6">
    <location>
        <begin position="449"/>
        <end position="479"/>
    </location>
</feature>
<feature type="compositionally biased region" description="Polar residues" evidence="6">
    <location>
        <begin position="463"/>
        <end position="479"/>
    </location>
</feature>
<dbReference type="InterPro" id="IPR031436">
    <property type="entry name" value="TMEM132_C"/>
</dbReference>
<dbReference type="Pfam" id="PF23486">
    <property type="entry name" value="Ig_TMEM132_5th"/>
    <property type="match status" value="1"/>
</dbReference>
<reference evidence="13" key="1">
    <citation type="thesis" date="2020" institute="ProQuest LLC" country="789 East Eisenhower Parkway, Ann Arbor, MI, USA">
        <title>Comparative Genomics and Chromosome Evolution.</title>
        <authorList>
            <person name="Mudd A.B."/>
        </authorList>
    </citation>
    <scope>NUCLEOTIDE SEQUENCE</scope>
    <source>
        <strain evidence="13">Female2</strain>
        <tissue evidence="13">Blood</tissue>
    </source>
</reference>
<keyword evidence="3 7" id="KW-0812">Transmembrane</keyword>
<dbReference type="PANTHER" id="PTHR13388">
    <property type="entry name" value="DETONATOR, ISOFORM E"/>
    <property type="match status" value="1"/>
</dbReference>
<dbReference type="InterPro" id="IPR055424">
    <property type="entry name" value="Ig_TMEM132_6th"/>
</dbReference>
<comment type="similarity">
    <text evidence="2">Belongs to the TMEM132 family.</text>
</comment>
<evidence type="ECO:0000256" key="4">
    <source>
        <dbReference type="ARBA" id="ARBA00022989"/>
    </source>
</evidence>
<protein>
    <recommendedName>
        <fullName evidence="15">Transmembrane protein 132B</fullName>
    </recommendedName>
</protein>
<organism evidence="13 14">
    <name type="scientific">Hymenochirus boettgeri</name>
    <name type="common">Congo dwarf clawed frog</name>
    <dbReference type="NCBI Taxonomy" id="247094"/>
    <lineage>
        <taxon>Eukaryota</taxon>
        <taxon>Metazoa</taxon>
        <taxon>Chordata</taxon>
        <taxon>Craniata</taxon>
        <taxon>Vertebrata</taxon>
        <taxon>Euteleostomi</taxon>
        <taxon>Amphibia</taxon>
        <taxon>Batrachia</taxon>
        <taxon>Anura</taxon>
        <taxon>Pipoidea</taxon>
        <taxon>Pipidae</taxon>
        <taxon>Pipinae</taxon>
        <taxon>Hymenochirus</taxon>
    </lineage>
</organism>
<feature type="domain" description="Transmembrane protein family 132 fourth" evidence="9">
    <location>
        <begin position="46"/>
        <end position="143"/>
    </location>
</feature>
<evidence type="ECO:0008006" key="15">
    <source>
        <dbReference type="Google" id="ProtNLM"/>
    </source>
</evidence>
<evidence type="ECO:0000259" key="8">
    <source>
        <dbReference type="Pfam" id="PF15706"/>
    </source>
</evidence>
<evidence type="ECO:0000259" key="9">
    <source>
        <dbReference type="Pfam" id="PF16070"/>
    </source>
</evidence>
<dbReference type="AlphaFoldDB" id="A0A8T2KKP8"/>
<evidence type="ECO:0000259" key="11">
    <source>
        <dbReference type="Pfam" id="PF23486"/>
    </source>
</evidence>
<evidence type="ECO:0000256" key="2">
    <source>
        <dbReference type="ARBA" id="ARBA00006166"/>
    </source>
</evidence>
<dbReference type="EMBL" id="JAACNH010000001">
    <property type="protein sequence ID" value="KAG8456010.1"/>
    <property type="molecule type" value="Genomic_DNA"/>
</dbReference>
<keyword evidence="4 7" id="KW-1133">Transmembrane helix</keyword>
<dbReference type="InterPro" id="IPR055423">
    <property type="entry name" value="Ig_TMEM132_5th"/>
</dbReference>
<dbReference type="InterPro" id="IPR055421">
    <property type="entry name" value="TMEM132_3rd"/>
</dbReference>
<feature type="compositionally biased region" description="Basic and acidic residues" evidence="6">
    <location>
        <begin position="449"/>
        <end position="459"/>
    </location>
</feature>
<evidence type="ECO:0000256" key="7">
    <source>
        <dbReference type="SAM" id="Phobius"/>
    </source>
</evidence>
<evidence type="ECO:0000256" key="3">
    <source>
        <dbReference type="ARBA" id="ARBA00022692"/>
    </source>
</evidence>
<evidence type="ECO:0000256" key="5">
    <source>
        <dbReference type="ARBA" id="ARBA00023136"/>
    </source>
</evidence>
<feature type="transmembrane region" description="Helical" evidence="7">
    <location>
        <begin position="529"/>
        <end position="554"/>
    </location>
</feature>
<evidence type="ECO:0000259" key="10">
    <source>
        <dbReference type="Pfam" id="PF23039"/>
    </source>
</evidence>
<evidence type="ECO:0000313" key="14">
    <source>
        <dbReference type="Proteomes" id="UP000812440"/>
    </source>
</evidence>
<proteinExistence type="inferred from homology"/>
<dbReference type="Pfam" id="PF16070">
    <property type="entry name" value="Ig_TMEM132_4th"/>
    <property type="match status" value="1"/>
</dbReference>
<gene>
    <name evidence="13" type="ORF">GDO86_001990</name>
</gene>
<dbReference type="Pfam" id="PF23039">
    <property type="entry name" value="TMEM132_3rd"/>
    <property type="match status" value="1"/>
</dbReference>
<dbReference type="Proteomes" id="UP000812440">
    <property type="component" value="Chromosome 1"/>
</dbReference>
<dbReference type="Pfam" id="PF15706">
    <property type="entry name" value="TMEM132_C"/>
    <property type="match status" value="1"/>
</dbReference>
<comment type="subcellular location">
    <subcellularLocation>
        <location evidence="1">Membrane</location>
        <topology evidence="1">Single-pass type I membrane protein</topology>
    </subcellularLocation>
</comment>
<dbReference type="PANTHER" id="PTHR13388:SF12">
    <property type="entry name" value="TRANSMEMBRANE PROTEIN 132B"/>
    <property type="match status" value="1"/>
</dbReference>
<keyword evidence="5 7" id="KW-0472">Membrane</keyword>
<comment type="caution">
    <text evidence="13">The sequence shown here is derived from an EMBL/GenBank/DDBJ whole genome shotgun (WGS) entry which is preliminary data.</text>
</comment>
<dbReference type="GO" id="GO:0016020">
    <property type="term" value="C:membrane"/>
    <property type="evidence" value="ECO:0007669"/>
    <property type="project" value="UniProtKB-SubCell"/>
</dbReference>
<sequence length="708" mass="78878">MDFEMGLSSGLAGAQQITWQVEYPEEDSISELMISEIFVSQTTFAGIVPLAVDTELLNTAILTGKSVSVPVKVVAVQEDGSVIDVSDFTECKSADEDVIKVSDRCDSIFVNGKEMKSKVDTIVNFTYQHFTTELEVTVWAPRLPLQIEISDTELSQIKGWRIPVNINKRPTRDSEDEEDDEKKGRGCSLQYQHALVRVFTQFVAESSDGSQLIYMLGSDWQLDITDLVSDFMKVEEPRIATIEAGRVLVGHEQGITTVQVLSPLSDSILAEKTVTVLDDRVGIVELGVQVISGLSLSVQASKVNKRAIITTTSASDILHDHKQEAVLSVWTLFSDGSVTPLDIYESKDFSILVSSLDEMVVSTFQNPLSNWPVVVAEGEGQGPLIKLELGISETCQKSKRKSNLAVGSGNVKVKFGQKDSDQKANINEIHNIDDGFKKYASKTTEKVTEQERTANEWPKHGTSAGNIEDNTNKNVTSESPSNYQKNYYDGHIQIIPITYTVFPTRIVSSGHSRESELTQAHRGLTDLEIGMYALLCVFCLAILVFLINCVAFAWKYRHKRFPVADQTNIPHSHDWVWLGNEVELLENQADMSLPAEECTTMIDRRPQFEESNFLLNGGSQKNPYNQILPSSDYTYEKDAEIQSINPGGAKRKRVKFTSFTTVLPEEGGPYTNAVIFGNEENIKWVCKDMNLGDSRQLKDYMDSLQDNL</sequence>